<dbReference type="GO" id="GO:0005886">
    <property type="term" value="C:plasma membrane"/>
    <property type="evidence" value="ECO:0007669"/>
    <property type="project" value="UniProtKB-SubCell"/>
</dbReference>
<accession>A0A7C9JCV1</accession>
<protein>
    <submittedName>
        <fullName evidence="7">MFS transporter</fullName>
    </submittedName>
</protein>
<comment type="subcellular location">
    <subcellularLocation>
        <location evidence="1">Cell membrane</location>
        <topology evidence="1">Multi-pass membrane protein</topology>
    </subcellularLocation>
</comment>
<dbReference type="AlphaFoldDB" id="A0A7C9JCV1"/>
<organism evidence="7 8">
    <name type="scientific">Herbidospora solisilvae</name>
    <dbReference type="NCBI Taxonomy" id="2696284"/>
    <lineage>
        <taxon>Bacteria</taxon>
        <taxon>Bacillati</taxon>
        <taxon>Actinomycetota</taxon>
        <taxon>Actinomycetes</taxon>
        <taxon>Streptosporangiales</taxon>
        <taxon>Streptosporangiaceae</taxon>
        <taxon>Herbidospora</taxon>
    </lineage>
</organism>
<feature type="domain" description="Major facilitator superfamily (MFS) profile" evidence="6">
    <location>
        <begin position="1"/>
        <end position="142"/>
    </location>
</feature>
<feature type="transmembrane region" description="Helical" evidence="5">
    <location>
        <begin position="25"/>
        <end position="44"/>
    </location>
</feature>
<proteinExistence type="predicted"/>
<dbReference type="PANTHER" id="PTHR23528:SF1">
    <property type="entry name" value="MAJOR FACILITATOR SUPERFAMILY (MFS) PROFILE DOMAIN-CONTAINING PROTEIN"/>
    <property type="match status" value="1"/>
</dbReference>
<feature type="transmembrane region" description="Helical" evidence="5">
    <location>
        <begin position="50"/>
        <end position="72"/>
    </location>
</feature>
<dbReference type="GO" id="GO:0022857">
    <property type="term" value="F:transmembrane transporter activity"/>
    <property type="evidence" value="ECO:0007669"/>
    <property type="project" value="InterPro"/>
</dbReference>
<evidence type="ECO:0000256" key="3">
    <source>
        <dbReference type="ARBA" id="ARBA00022989"/>
    </source>
</evidence>
<evidence type="ECO:0000259" key="6">
    <source>
        <dbReference type="PROSITE" id="PS50850"/>
    </source>
</evidence>
<dbReference type="RefSeq" id="WP_161484304.1">
    <property type="nucleotide sequence ID" value="NZ_WXEW01000016.1"/>
</dbReference>
<evidence type="ECO:0000256" key="5">
    <source>
        <dbReference type="SAM" id="Phobius"/>
    </source>
</evidence>
<name>A0A7C9JCV1_9ACTN</name>
<keyword evidence="3 5" id="KW-1133">Transmembrane helix</keyword>
<dbReference type="InterPro" id="IPR020846">
    <property type="entry name" value="MFS_dom"/>
</dbReference>
<dbReference type="InterPro" id="IPR036259">
    <property type="entry name" value="MFS_trans_sf"/>
</dbReference>
<dbReference type="PROSITE" id="PS50850">
    <property type="entry name" value="MFS"/>
    <property type="match status" value="1"/>
</dbReference>
<comment type="caution">
    <text evidence="7">The sequence shown here is derived from an EMBL/GenBank/DDBJ whole genome shotgun (WGS) entry which is preliminary data.</text>
</comment>
<gene>
    <name evidence="7" type="ORF">GT755_37580</name>
</gene>
<dbReference type="EMBL" id="WXEW01000016">
    <property type="protein sequence ID" value="NAS27368.1"/>
    <property type="molecule type" value="Genomic_DNA"/>
</dbReference>
<evidence type="ECO:0000256" key="1">
    <source>
        <dbReference type="ARBA" id="ARBA00004651"/>
    </source>
</evidence>
<dbReference type="Pfam" id="PF07690">
    <property type="entry name" value="MFS_1"/>
    <property type="match status" value="1"/>
</dbReference>
<evidence type="ECO:0000256" key="2">
    <source>
        <dbReference type="ARBA" id="ARBA00022692"/>
    </source>
</evidence>
<keyword evidence="8" id="KW-1185">Reference proteome</keyword>
<dbReference type="Proteomes" id="UP000479526">
    <property type="component" value="Unassembled WGS sequence"/>
</dbReference>
<evidence type="ECO:0000256" key="4">
    <source>
        <dbReference type="ARBA" id="ARBA00023136"/>
    </source>
</evidence>
<dbReference type="SUPFAM" id="SSF103473">
    <property type="entry name" value="MFS general substrate transporter"/>
    <property type="match status" value="1"/>
</dbReference>
<reference evidence="7 8" key="1">
    <citation type="submission" date="2020-01" db="EMBL/GenBank/DDBJ databases">
        <title>Herbidospora sp. NEAU-GS84 nov., a novel actinomycete isolated from soil.</title>
        <authorList>
            <person name="Han L."/>
        </authorList>
    </citation>
    <scope>NUCLEOTIDE SEQUENCE [LARGE SCALE GENOMIC DNA]</scope>
    <source>
        <strain evidence="7 8">NEAU-GS84</strain>
    </source>
</reference>
<evidence type="ECO:0000313" key="8">
    <source>
        <dbReference type="Proteomes" id="UP000479526"/>
    </source>
</evidence>
<dbReference type="InterPro" id="IPR011701">
    <property type="entry name" value="MFS"/>
</dbReference>
<sequence>MAALCICVSTVPAGIASDRTGRRKIFICAAATAMAGGLLIPLAWPTLTGYLVMTVVIALAFGCFESVDTALITQVLPRSSSYAQDIGVLDIASIAPQILAPAVSGALVVGTGSYARAVSHRCGLHPAGRTQRAARTRGPLTK</sequence>
<evidence type="ECO:0000313" key="7">
    <source>
        <dbReference type="EMBL" id="NAS27368.1"/>
    </source>
</evidence>
<keyword evidence="2 5" id="KW-0812">Transmembrane</keyword>
<keyword evidence="4 5" id="KW-0472">Membrane</keyword>
<dbReference type="Gene3D" id="1.20.1250.20">
    <property type="entry name" value="MFS general substrate transporter like domains"/>
    <property type="match status" value="1"/>
</dbReference>
<dbReference type="PANTHER" id="PTHR23528">
    <property type="match status" value="1"/>
</dbReference>